<dbReference type="Proteomes" id="UP000572817">
    <property type="component" value="Unassembled WGS sequence"/>
</dbReference>
<feature type="compositionally biased region" description="Gly residues" evidence="6">
    <location>
        <begin position="625"/>
        <end position="646"/>
    </location>
</feature>
<keyword evidence="5" id="KW-0539">Nucleus</keyword>
<dbReference type="CDD" id="cd12148">
    <property type="entry name" value="fungal_TF_MHR"/>
    <property type="match status" value="1"/>
</dbReference>
<keyword evidence="3" id="KW-0238">DNA-binding</keyword>
<proteinExistence type="predicted"/>
<dbReference type="PANTHER" id="PTHR31845">
    <property type="entry name" value="FINGER DOMAIN PROTEIN, PUTATIVE-RELATED"/>
    <property type="match status" value="1"/>
</dbReference>
<evidence type="ECO:0000256" key="6">
    <source>
        <dbReference type="SAM" id="MobiDB-lite"/>
    </source>
</evidence>
<comment type="subcellular location">
    <subcellularLocation>
        <location evidence="1">Nucleus</location>
    </subcellularLocation>
</comment>
<dbReference type="InterPro" id="IPR007219">
    <property type="entry name" value="XnlR_reg_dom"/>
</dbReference>
<organism evidence="8 9">
    <name type="scientific">Botryosphaeria dothidea</name>
    <dbReference type="NCBI Taxonomy" id="55169"/>
    <lineage>
        <taxon>Eukaryota</taxon>
        <taxon>Fungi</taxon>
        <taxon>Dikarya</taxon>
        <taxon>Ascomycota</taxon>
        <taxon>Pezizomycotina</taxon>
        <taxon>Dothideomycetes</taxon>
        <taxon>Dothideomycetes incertae sedis</taxon>
        <taxon>Botryosphaeriales</taxon>
        <taxon>Botryosphaeriaceae</taxon>
        <taxon>Botryosphaeria</taxon>
    </lineage>
</organism>
<dbReference type="GO" id="GO:0005634">
    <property type="term" value="C:nucleus"/>
    <property type="evidence" value="ECO:0007669"/>
    <property type="project" value="UniProtKB-SubCell"/>
</dbReference>
<keyword evidence="9" id="KW-1185">Reference proteome</keyword>
<name>A0A8H4ILG9_9PEZI</name>
<dbReference type="Pfam" id="PF04082">
    <property type="entry name" value="Fungal_trans"/>
    <property type="match status" value="1"/>
</dbReference>
<keyword evidence="2" id="KW-0805">Transcription regulation</keyword>
<dbReference type="PANTHER" id="PTHR31845:SF33">
    <property type="entry name" value="ZN(II)2CYS6 TRANSCRIPTION FACTOR (EUROFUNG)"/>
    <property type="match status" value="1"/>
</dbReference>
<dbReference type="EMBL" id="WWBZ02000062">
    <property type="protein sequence ID" value="KAF4303270.1"/>
    <property type="molecule type" value="Genomic_DNA"/>
</dbReference>
<dbReference type="InterPro" id="IPR051089">
    <property type="entry name" value="prtT"/>
</dbReference>
<dbReference type="GO" id="GO:0000976">
    <property type="term" value="F:transcription cis-regulatory region binding"/>
    <property type="evidence" value="ECO:0007669"/>
    <property type="project" value="TreeGrafter"/>
</dbReference>
<evidence type="ECO:0000256" key="3">
    <source>
        <dbReference type="ARBA" id="ARBA00023125"/>
    </source>
</evidence>
<accession>A0A8H4ILG9</accession>
<dbReference type="OrthoDB" id="4454541at2759"/>
<feature type="region of interest" description="Disordered" evidence="6">
    <location>
        <begin position="623"/>
        <end position="659"/>
    </location>
</feature>
<evidence type="ECO:0000313" key="9">
    <source>
        <dbReference type="Proteomes" id="UP000572817"/>
    </source>
</evidence>
<evidence type="ECO:0000256" key="1">
    <source>
        <dbReference type="ARBA" id="ARBA00004123"/>
    </source>
</evidence>
<protein>
    <recommendedName>
        <fullName evidence="7">Xylanolytic transcriptional activator regulatory domain-containing protein</fullName>
    </recommendedName>
</protein>
<comment type="caution">
    <text evidence="8">The sequence shown here is derived from an EMBL/GenBank/DDBJ whole genome shotgun (WGS) entry which is preliminary data.</text>
</comment>
<keyword evidence="4" id="KW-0804">Transcription</keyword>
<gene>
    <name evidence="8" type="ORF">GTA08_BOTSDO09372</name>
</gene>
<sequence length="703" mass="76809">MPSQSKFEELQNEIAHLKALLSNRRDINQQASPTESLATSIAQTSPFDHMIGQQNHATLQNDASLENGEFLSANLSGAFPLPQNLSGDTYEIERATCLWTGTQQEISHCGRNDCGHGSSTFYIQRFSLPDAVAGGIAPIRDAEQWFNCFFKGSDRLIPIFSNADTFVSVRERSSLLFDVILAIGCKIYSGSNSPQYQSMHRHLRQRVSTHVLSSLTVHSVETVQALLVLACYWEKSWLFMDLALWMTQELKLPDAVEQMMTRMAGEGTNYLSASDEDRVLFQMARVCCGVYILDKIFSLDGGKTSGIASSPNPRRLRCFLSHPFRSAIDFRLLSQVELNSLRAHIHASLTPASPTAPTPTTTASSSSPPSPMTATTLPEHHVATTLRNARLDLSLWLADWTALARTELLHASSSSSSSSNATAAHEHALNIINLQIQHQWALINAHLKALSAQLGPGHANIAILTDHQRSIVLAAKKAAEAHMALLLLTPADLPSGGGTSSSSSCPPYLAHFRWATTFVWAKLAFSVLLTLRLALLLGDPVGRLVELGGEARRVARELRRVVVVVVVAQQGVRPPGRERRGGRREDDGNGQEAEYFGILETSVEKFQMAVAARVRGDADAARGRGPVGGVAGAGAQRGGGGEGGRGGVEERVGRDEEEGTQAEADFRMYLPKEFSFDWDFPGLNLQYIPLDWEELFGNFDEII</sequence>
<evidence type="ECO:0000256" key="5">
    <source>
        <dbReference type="ARBA" id="ARBA00023242"/>
    </source>
</evidence>
<dbReference type="AlphaFoldDB" id="A0A8H4ILG9"/>
<evidence type="ECO:0000256" key="4">
    <source>
        <dbReference type="ARBA" id="ARBA00023163"/>
    </source>
</evidence>
<evidence type="ECO:0000256" key="2">
    <source>
        <dbReference type="ARBA" id="ARBA00023015"/>
    </source>
</evidence>
<evidence type="ECO:0000259" key="7">
    <source>
        <dbReference type="Pfam" id="PF04082"/>
    </source>
</evidence>
<feature type="domain" description="Xylanolytic transcriptional activator regulatory" evidence="7">
    <location>
        <begin position="149"/>
        <end position="305"/>
    </location>
</feature>
<evidence type="ECO:0000313" key="8">
    <source>
        <dbReference type="EMBL" id="KAF4303270.1"/>
    </source>
</evidence>
<reference evidence="8" key="1">
    <citation type="submission" date="2020-04" db="EMBL/GenBank/DDBJ databases">
        <title>Genome Assembly and Annotation of Botryosphaeria dothidea sdau 11-99, a Latent Pathogen of Apple Fruit Ring Rot in China.</title>
        <authorList>
            <person name="Yu C."/>
            <person name="Diao Y."/>
            <person name="Lu Q."/>
            <person name="Zhao J."/>
            <person name="Cui S."/>
            <person name="Peng C."/>
            <person name="He B."/>
            <person name="Liu H."/>
        </authorList>
    </citation>
    <scope>NUCLEOTIDE SEQUENCE [LARGE SCALE GENOMIC DNA]</scope>
    <source>
        <strain evidence="8">Sdau11-99</strain>
    </source>
</reference>
<dbReference type="GO" id="GO:0000981">
    <property type="term" value="F:DNA-binding transcription factor activity, RNA polymerase II-specific"/>
    <property type="evidence" value="ECO:0007669"/>
    <property type="project" value="TreeGrafter"/>
</dbReference>
<feature type="region of interest" description="Disordered" evidence="6">
    <location>
        <begin position="349"/>
        <end position="376"/>
    </location>
</feature>